<reference evidence="6" key="1">
    <citation type="submission" date="2019-08" db="EMBL/GenBank/DDBJ databases">
        <title>The genome of the North American firefly Photinus pyralis.</title>
        <authorList>
            <consortium name="Photinus pyralis genome working group"/>
            <person name="Fallon T.R."/>
            <person name="Sander Lower S.E."/>
            <person name="Weng J.-K."/>
        </authorList>
    </citation>
    <scope>NUCLEOTIDE SEQUENCE</scope>
    <source>
        <strain evidence="6">TRF0915ILg1</strain>
        <tissue evidence="6">Whole body</tissue>
    </source>
</reference>
<keyword evidence="5" id="KW-0812">Transmembrane</keyword>
<evidence type="ECO:0000256" key="5">
    <source>
        <dbReference type="SAM" id="Phobius"/>
    </source>
</evidence>
<evidence type="ECO:0000313" key="6">
    <source>
        <dbReference type="EMBL" id="KAF2900650.1"/>
    </source>
</evidence>
<organism evidence="6 7">
    <name type="scientific">Ignelater luminosus</name>
    <name type="common">Cucubano</name>
    <name type="synonym">Pyrophorus luminosus</name>
    <dbReference type="NCBI Taxonomy" id="2038154"/>
    <lineage>
        <taxon>Eukaryota</taxon>
        <taxon>Metazoa</taxon>
        <taxon>Ecdysozoa</taxon>
        <taxon>Arthropoda</taxon>
        <taxon>Hexapoda</taxon>
        <taxon>Insecta</taxon>
        <taxon>Pterygota</taxon>
        <taxon>Neoptera</taxon>
        <taxon>Endopterygota</taxon>
        <taxon>Coleoptera</taxon>
        <taxon>Polyphaga</taxon>
        <taxon>Elateriformia</taxon>
        <taxon>Elateroidea</taxon>
        <taxon>Elateridae</taxon>
        <taxon>Agrypninae</taxon>
        <taxon>Pyrophorini</taxon>
        <taxon>Ignelater</taxon>
    </lineage>
</organism>
<keyword evidence="1" id="KW-0813">Transport</keyword>
<feature type="compositionally biased region" description="Acidic residues" evidence="4">
    <location>
        <begin position="201"/>
        <end position="214"/>
    </location>
</feature>
<proteinExistence type="predicted"/>
<dbReference type="Proteomes" id="UP000801492">
    <property type="component" value="Unassembled WGS sequence"/>
</dbReference>
<keyword evidence="3" id="KW-0407">Ion channel</keyword>
<protein>
    <submittedName>
        <fullName evidence="6">Uncharacterized protein</fullName>
    </submittedName>
</protein>
<dbReference type="EMBL" id="VTPC01002077">
    <property type="protein sequence ID" value="KAF2900650.1"/>
    <property type="molecule type" value="Genomic_DNA"/>
</dbReference>
<dbReference type="GO" id="GO:0005886">
    <property type="term" value="C:plasma membrane"/>
    <property type="evidence" value="ECO:0007669"/>
    <property type="project" value="TreeGrafter"/>
</dbReference>
<feature type="region of interest" description="Disordered" evidence="4">
    <location>
        <begin position="201"/>
        <end position="220"/>
    </location>
</feature>
<keyword evidence="5" id="KW-0472">Membrane</keyword>
<evidence type="ECO:0000256" key="1">
    <source>
        <dbReference type="ARBA" id="ARBA00022448"/>
    </source>
</evidence>
<dbReference type="PANTHER" id="PTHR10117">
    <property type="entry name" value="TRANSIENT RECEPTOR POTENTIAL CHANNEL"/>
    <property type="match status" value="1"/>
</dbReference>
<dbReference type="AlphaFoldDB" id="A0A8K0D6Y1"/>
<gene>
    <name evidence="6" type="ORF">ILUMI_05529</name>
</gene>
<dbReference type="OrthoDB" id="195446at2759"/>
<keyword evidence="7" id="KW-1185">Reference proteome</keyword>
<dbReference type="PANTHER" id="PTHR10117:SF54">
    <property type="entry name" value="TRANSIENT RECEPTOR POTENTIAL-GAMMA PROTEIN"/>
    <property type="match status" value="1"/>
</dbReference>
<dbReference type="GO" id="GO:0015279">
    <property type="term" value="F:store-operated calcium channel activity"/>
    <property type="evidence" value="ECO:0007669"/>
    <property type="project" value="TreeGrafter"/>
</dbReference>
<name>A0A8K0D6Y1_IGNLU</name>
<accession>A0A8K0D6Y1</accession>
<keyword evidence="2" id="KW-0406">Ion transport</keyword>
<dbReference type="InterPro" id="IPR002153">
    <property type="entry name" value="TRPC_channel"/>
</dbReference>
<evidence type="ECO:0000256" key="4">
    <source>
        <dbReference type="SAM" id="MobiDB-lite"/>
    </source>
</evidence>
<keyword evidence="5" id="KW-1133">Transmembrane helix</keyword>
<dbReference type="GO" id="GO:0070679">
    <property type="term" value="F:inositol 1,4,5 trisphosphate binding"/>
    <property type="evidence" value="ECO:0007669"/>
    <property type="project" value="TreeGrafter"/>
</dbReference>
<evidence type="ECO:0000313" key="7">
    <source>
        <dbReference type="Proteomes" id="UP000801492"/>
    </source>
</evidence>
<evidence type="ECO:0000256" key="2">
    <source>
        <dbReference type="ARBA" id="ARBA00023065"/>
    </source>
</evidence>
<dbReference type="GO" id="GO:0034703">
    <property type="term" value="C:cation channel complex"/>
    <property type="evidence" value="ECO:0007669"/>
    <property type="project" value="TreeGrafter"/>
</dbReference>
<dbReference type="GO" id="GO:0051480">
    <property type="term" value="P:regulation of cytosolic calcium ion concentration"/>
    <property type="evidence" value="ECO:0007669"/>
    <property type="project" value="TreeGrafter"/>
</dbReference>
<sequence length="220" mass="25229">MLNPLSSMEKLFFALFGQAKNYDLMTTNPKGPLLYRPDWTKTLFKIVFAVYMLLTVVVLLKLLIATMSDTYKQFQAQSDTEWKFGLSKLIRTIDLTTTAPSPINLITTWLCYLIDLCRAKARKMHDQPMSPRSKAGSKWISKLKRESDATRRASVAASLVMNLNSSFDSKVAYNIQTRYIEYVINWPSIVKKYRALKELNELNENEESDEESEEGSEKGS</sequence>
<comment type="caution">
    <text evidence="6">The sequence shown here is derived from an EMBL/GenBank/DDBJ whole genome shotgun (WGS) entry which is preliminary data.</text>
</comment>
<evidence type="ECO:0000256" key="3">
    <source>
        <dbReference type="ARBA" id="ARBA00023303"/>
    </source>
</evidence>
<feature type="transmembrane region" description="Helical" evidence="5">
    <location>
        <begin position="43"/>
        <end position="64"/>
    </location>
</feature>
<dbReference type="PRINTS" id="PR01097">
    <property type="entry name" value="TRNSRECEPTRP"/>
</dbReference>